<dbReference type="InterPro" id="IPR005279">
    <property type="entry name" value="Dipep/tripep_permease"/>
</dbReference>
<dbReference type="PANTHER" id="PTHR23517">
    <property type="entry name" value="RESISTANCE PROTEIN MDTM, PUTATIVE-RELATED-RELATED"/>
    <property type="match status" value="1"/>
</dbReference>
<evidence type="ECO:0000313" key="11">
    <source>
        <dbReference type="EMBL" id="STQ44472.1"/>
    </source>
</evidence>
<evidence type="ECO:0000313" key="12">
    <source>
        <dbReference type="Proteomes" id="UP000254304"/>
    </source>
</evidence>
<feature type="transmembrane region" description="Helical" evidence="9">
    <location>
        <begin position="350"/>
        <end position="370"/>
    </location>
</feature>
<dbReference type="Proteomes" id="UP000254304">
    <property type="component" value="Unassembled WGS sequence"/>
</dbReference>
<dbReference type="InterPro" id="IPR050171">
    <property type="entry name" value="MFS_Transporters"/>
</dbReference>
<dbReference type="Gene3D" id="1.20.1250.20">
    <property type="entry name" value="MFS general substrate transporter like domains"/>
    <property type="match status" value="1"/>
</dbReference>
<dbReference type="PANTHER" id="PTHR23517:SF15">
    <property type="entry name" value="PROTON-DEPENDENT OLIGOPEPTIDE FAMILY TRANSPORT PROTEIN"/>
    <property type="match status" value="1"/>
</dbReference>
<evidence type="ECO:0000256" key="9">
    <source>
        <dbReference type="SAM" id="Phobius"/>
    </source>
</evidence>
<dbReference type="SUPFAM" id="SSF103473">
    <property type="entry name" value="MFS general substrate transporter"/>
    <property type="match status" value="2"/>
</dbReference>
<dbReference type="EMBL" id="UGGO01000001">
    <property type="protein sequence ID" value="STQ44472.1"/>
    <property type="molecule type" value="Genomic_DNA"/>
</dbReference>
<evidence type="ECO:0000259" key="10">
    <source>
        <dbReference type="PROSITE" id="PS50850"/>
    </source>
</evidence>
<dbReference type="GO" id="GO:0015031">
    <property type="term" value="P:protein transport"/>
    <property type="evidence" value="ECO:0007669"/>
    <property type="project" value="UniProtKB-KW"/>
</dbReference>
<dbReference type="GO" id="GO:0015833">
    <property type="term" value="P:peptide transport"/>
    <property type="evidence" value="ECO:0007669"/>
    <property type="project" value="UniProtKB-KW"/>
</dbReference>
<proteinExistence type="predicted"/>
<gene>
    <name evidence="11" type="primary">dtpA_2</name>
    <name evidence="11" type="ORF">NCTC12157_02194</name>
</gene>
<protein>
    <submittedName>
        <fullName evidence="11">Dipeptide and tripeptide permease A</fullName>
    </submittedName>
</protein>
<dbReference type="InterPro" id="IPR036259">
    <property type="entry name" value="MFS_trans_sf"/>
</dbReference>
<evidence type="ECO:0000256" key="6">
    <source>
        <dbReference type="ARBA" id="ARBA00022927"/>
    </source>
</evidence>
<evidence type="ECO:0000256" key="2">
    <source>
        <dbReference type="ARBA" id="ARBA00022448"/>
    </source>
</evidence>
<reference evidence="11 12" key="1">
    <citation type="submission" date="2018-06" db="EMBL/GenBank/DDBJ databases">
        <authorList>
            <consortium name="Pathogen Informatics"/>
            <person name="Doyle S."/>
        </authorList>
    </citation>
    <scope>NUCLEOTIDE SEQUENCE [LARGE SCALE GENOMIC DNA]</scope>
    <source>
        <strain evidence="11 12">NCTC12157</strain>
    </source>
</reference>
<organism evidence="11 12">
    <name type="scientific">Ewingella americana</name>
    <dbReference type="NCBI Taxonomy" id="41202"/>
    <lineage>
        <taxon>Bacteria</taxon>
        <taxon>Pseudomonadati</taxon>
        <taxon>Pseudomonadota</taxon>
        <taxon>Gammaproteobacteria</taxon>
        <taxon>Enterobacterales</taxon>
        <taxon>Yersiniaceae</taxon>
        <taxon>Ewingella</taxon>
    </lineage>
</organism>
<feature type="transmembrane region" description="Helical" evidence="9">
    <location>
        <begin position="451"/>
        <end position="472"/>
    </location>
</feature>
<evidence type="ECO:0000256" key="7">
    <source>
        <dbReference type="ARBA" id="ARBA00022989"/>
    </source>
</evidence>
<feature type="transmembrane region" description="Helical" evidence="9">
    <location>
        <begin position="307"/>
        <end position="330"/>
    </location>
</feature>
<feature type="transmembrane region" description="Helical" evidence="9">
    <location>
        <begin position="274"/>
        <end position="295"/>
    </location>
</feature>
<dbReference type="InterPro" id="IPR000109">
    <property type="entry name" value="POT_fam"/>
</dbReference>
<feature type="transmembrane region" description="Helical" evidence="9">
    <location>
        <begin position="90"/>
        <end position="111"/>
    </location>
</feature>
<accession>A0A377NCV7</accession>
<feature type="transmembrane region" description="Helical" evidence="9">
    <location>
        <begin position="208"/>
        <end position="228"/>
    </location>
</feature>
<evidence type="ECO:0000256" key="1">
    <source>
        <dbReference type="ARBA" id="ARBA00004651"/>
    </source>
</evidence>
<feature type="transmembrane region" description="Helical" evidence="9">
    <location>
        <begin position="180"/>
        <end position="202"/>
    </location>
</feature>
<keyword evidence="3" id="KW-1003">Cell membrane</keyword>
<feature type="transmembrane region" description="Helical" evidence="9">
    <location>
        <begin position="417"/>
        <end position="439"/>
    </location>
</feature>
<evidence type="ECO:0000256" key="3">
    <source>
        <dbReference type="ARBA" id="ARBA00022475"/>
    </source>
</evidence>
<dbReference type="Pfam" id="PF00854">
    <property type="entry name" value="PTR2"/>
    <property type="match status" value="1"/>
</dbReference>
<dbReference type="PROSITE" id="PS50850">
    <property type="entry name" value="MFS"/>
    <property type="match status" value="1"/>
</dbReference>
<sequence>MPYKNQQYEGSGRSNFYQYIQYIFCKTGSNLSQLENAASPQQPHRSKIPAGSGALFFIQTFATLGFAVLYSTLVLYATKRLGFSEGNANAIMGVFGAFNYGLHMFGGYLGGRYLSNRNLFVLGMVLQVFGCGLIAMEGVEGLYWGLAMFLTGSGLNVTCLNMMLTQRFAPEDDRRESAFLWNYAGMNLGFFIGFAVAGYYQLTESYKSLFLFATLGNVLAIIVTLYYWRILADISTPLREVSRSVFMRRMVIGLAVLVVLVPIIRVLLTHAEFSSYFVVVLGIIIFAAMALLTFRHREHDERRRMKAYLILALGSLVFWTLYQLAPMGLMLFSENNINLNVYGFQVAPQWIQDINTVVIVVGGPLMALWFKKLRQRGWNLDIPLQFSASLFCIGLGMLVLPWGISLAGGDGLVAFKWIVISYILQSIGELLISPIGYAMIGKLAPARYQGVMMGCWMMVTGVASVLASYVSGLMPENTGSTAALTNPGYSSVFSALGWGSVATGVVLIVLIPLLRRLIQRVPV</sequence>
<keyword evidence="4 9" id="KW-0812">Transmembrane</keyword>
<feature type="domain" description="Major facilitator superfamily (MFS) profile" evidence="10">
    <location>
        <begin position="307"/>
        <end position="523"/>
    </location>
</feature>
<evidence type="ECO:0000256" key="4">
    <source>
        <dbReference type="ARBA" id="ARBA00022692"/>
    </source>
</evidence>
<keyword evidence="5" id="KW-0571">Peptide transport</keyword>
<evidence type="ECO:0000256" key="8">
    <source>
        <dbReference type="ARBA" id="ARBA00023136"/>
    </source>
</evidence>
<keyword evidence="2" id="KW-0813">Transport</keyword>
<feature type="transmembrane region" description="Helical" evidence="9">
    <location>
        <begin position="142"/>
        <end position="160"/>
    </location>
</feature>
<dbReference type="InterPro" id="IPR020846">
    <property type="entry name" value="MFS_dom"/>
</dbReference>
<feature type="transmembrane region" description="Helical" evidence="9">
    <location>
        <begin position="492"/>
        <end position="514"/>
    </location>
</feature>
<feature type="transmembrane region" description="Helical" evidence="9">
    <location>
        <begin position="54"/>
        <end position="78"/>
    </location>
</feature>
<comment type="subcellular location">
    <subcellularLocation>
        <location evidence="1">Cell membrane</location>
        <topology evidence="1">Multi-pass membrane protein</topology>
    </subcellularLocation>
</comment>
<dbReference type="GO" id="GO:0005886">
    <property type="term" value="C:plasma membrane"/>
    <property type="evidence" value="ECO:0007669"/>
    <property type="project" value="UniProtKB-SubCell"/>
</dbReference>
<feature type="transmembrane region" description="Helical" evidence="9">
    <location>
        <begin position="382"/>
        <end position="405"/>
    </location>
</feature>
<keyword evidence="8 9" id="KW-0472">Membrane</keyword>
<keyword evidence="7 9" id="KW-1133">Transmembrane helix</keyword>
<feature type="transmembrane region" description="Helical" evidence="9">
    <location>
        <begin position="249"/>
        <end position="268"/>
    </location>
</feature>
<keyword evidence="6" id="KW-0653">Protein transport</keyword>
<dbReference type="NCBIfam" id="TIGR00924">
    <property type="entry name" value="yjdL_sub1_fam"/>
    <property type="match status" value="1"/>
</dbReference>
<dbReference type="GO" id="GO:1904680">
    <property type="term" value="F:peptide transmembrane transporter activity"/>
    <property type="evidence" value="ECO:0007669"/>
    <property type="project" value="InterPro"/>
</dbReference>
<evidence type="ECO:0000256" key="5">
    <source>
        <dbReference type="ARBA" id="ARBA00022856"/>
    </source>
</evidence>
<name>A0A377NCV7_9GAMM</name>
<dbReference type="AlphaFoldDB" id="A0A377NCV7"/>
<feature type="transmembrane region" description="Helical" evidence="9">
    <location>
        <begin position="118"/>
        <end position="136"/>
    </location>
</feature>